<proteinExistence type="predicted"/>
<evidence type="ECO:0000313" key="2">
    <source>
        <dbReference type="Proteomes" id="UP000035213"/>
    </source>
</evidence>
<accession>A0A0G3LYS2</accession>
<gene>
    <name evidence="1" type="ORF">OK18_04910</name>
</gene>
<dbReference type="KEGG" id="cgn:OK18_04910"/>
<dbReference type="Proteomes" id="UP000035213">
    <property type="component" value="Chromosome"/>
</dbReference>
<dbReference type="EMBL" id="CP009928">
    <property type="protein sequence ID" value="AKK72066.1"/>
    <property type="molecule type" value="Genomic_DNA"/>
</dbReference>
<name>A0A0G3LYS2_CHRGL</name>
<reference evidence="1 2" key="1">
    <citation type="submission" date="2014-11" db="EMBL/GenBank/DDBJ databases">
        <authorList>
            <person name="Park G.-S."/>
            <person name="Hong S.-J."/>
            <person name="Jung B.K."/>
            <person name="Khan A.R."/>
            <person name="Kwak Y."/>
            <person name="Shin J.-H."/>
        </authorList>
    </citation>
    <scope>NUCLEOTIDE SEQUENCE [LARGE SCALE GENOMIC DNA]</scope>
    <source>
        <strain evidence="1 2">DSM 27622</strain>
    </source>
</reference>
<dbReference type="AlphaFoldDB" id="A0A0G3LYS2"/>
<evidence type="ECO:0000313" key="1">
    <source>
        <dbReference type="EMBL" id="AKK72066.1"/>
    </source>
</evidence>
<organism evidence="1 2">
    <name type="scientific">Chryseobacterium gallinarum</name>
    <dbReference type="NCBI Taxonomy" id="1324352"/>
    <lineage>
        <taxon>Bacteria</taxon>
        <taxon>Pseudomonadati</taxon>
        <taxon>Bacteroidota</taxon>
        <taxon>Flavobacteriia</taxon>
        <taxon>Flavobacteriales</taxon>
        <taxon>Weeksellaceae</taxon>
        <taxon>Chryseobacterium group</taxon>
        <taxon>Chryseobacterium</taxon>
    </lineage>
</organism>
<dbReference type="PATRIC" id="fig|1324352.5.peg.1054"/>
<sequence>MDRNYFLSYSRIIALLLLLPVIGKLNTKAISNTMDGFPEVLHCTDIHNYNLQTPMTKNFVMQTIHTDPDYKTGGLFTGINSKRDIKLKRFPVVNDNFSVLFQKNINEIRNWHERMYTLYPESLAAVLPLQRTHKFNTPSSTLVDGFQFIIKIPDKIFSASE</sequence>
<protein>
    <submittedName>
        <fullName evidence="1">Uncharacterized protein</fullName>
    </submittedName>
</protein>
<dbReference type="STRING" id="1324352.OK18_04910"/>